<evidence type="ECO:0000313" key="7">
    <source>
        <dbReference type="Proteomes" id="UP001596113"/>
    </source>
</evidence>
<dbReference type="InterPro" id="IPR018060">
    <property type="entry name" value="HTH_AraC"/>
</dbReference>
<dbReference type="InterPro" id="IPR009057">
    <property type="entry name" value="Homeodomain-like_sf"/>
</dbReference>
<keyword evidence="7" id="KW-1185">Reference proteome</keyword>
<keyword evidence="1" id="KW-0805">Transcription regulation</keyword>
<dbReference type="EMBL" id="JBHSMI010000023">
    <property type="protein sequence ID" value="MFC5403412.1"/>
    <property type="molecule type" value="Genomic_DNA"/>
</dbReference>
<evidence type="ECO:0000256" key="1">
    <source>
        <dbReference type="ARBA" id="ARBA00023015"/>
    </source>
</evidence>
<keyword evidence="4" id="KW-0812">Transmembrane</keyword>
<feature type="domain" description="HTH araC/xylS-type" evidence="5">
    <location>
        <begin position="672"/>
        <end position="771"/>
    </location>
</feature>
<comment type="caution">
    <text evidence="6">The sequence shown here is derived from an EMBL/GenBank/DDBJ whole genome shotgun (WGS) entry which is preliminary data.</text>
</comment>
<accession>A0ABW0HTI2</accession>
<name>A0ABW0HTI2_9BACL</name>
<gene>
    <name evidence="6" type="ORF">ACFPOF_11785</name>
</gene>
<feature type="transmembrane region" description="Helical" evidence="4">
    <location>
        <begin position="20"/>
        <end position="40"/>
    </location>
</feature>
<dbReference type="Gene3D" id="1.10.10.60">
    <property type="entry name" value="Homeodomain-like"/>
    <property type="match status" value="2"/>
</dbReference>
<evidence type="ECO:0000256" key="2">
    <source>
        <dbReference type="ARBA" id="ARBA00023125"/>
    </source>
</evidence>
<dbReference type="Pfam" id="PF12833">
    <property type="entry name" value="HTH_18"/>
    <property type="match status" value="1"/>
</dbReference>
<feature type="transmembrane region" description="Helical" evidence="4">
    <location>
        <begin position="305"/>
        <end position="325"/>
    </location>
</feature>
<keyword evidence="2" id="KW-0238">DNA-binding</keyword>
<keyword evidence="3" id="KW-0804">Transcription</keyword>
<reference evidence="7" key="1">
    <citation type="journal article" date="2019" name="Int. J. Syst. Evol. Microbiol.">
        <title>The Global Catalogue of Microorganisms (GCM) 10K type strain sequencing project: providing services to taxonomists for standard genome sequencing and annotation.</title>
        <authorList>
            <consortium name="The Broad Institute Genomics Platform"/>
            <consortium name="The Broad Institute Genome Sequencing Center for Infectious Disease"/>
            <person name="Wu L."/>
            <person name="Ma J."/>
        </authorList>
    </citation>
    <scope>NUCLEOTIDE SEQUENCE [LARGE SCALE GENOMIC DNA]</scope>
    <source>
        <strain evidence="7">CGMCC 1.18575</strain>
    </source>
</reference>
<proteinExistence type="predicted"/>
<keyword evidence="4" id="KW-0472">Membrane</keyword>
<evidence type="ECO:0000256" key="3">
    <source>
        <dbReference type="ARBA" id="ARBA00023163"/>
    </source>
</evidence>
<dbReference type="PROSITE" id="PS00041">
    <property type="entry name" value="HTH_ARAC_FAMILY_1"/>
    <property type="match status" value="1"/>
</dbReference>
<dbReference type="PROSITE" id="PS01124">
    <property type="entry name" value="HTH_ARAC_FAMILY_2"/>
    <property type="match status" value="1"/>
</dbReference>
<dbReference type="PANTHER" id="PTHR43280:SF2">
    <property type="entry name" value="HTH-TYPE TRANSCRIPTIONAL REGULATOR EXSA"/>
    <property type="match status" value="1"/>
</dbReference>
<evidence type="ECO:0000313" key="6">
    <source>
        <dbReference type="EMBL" id="MFC5403412.1"/>
    </source>
</evidence>
<evidence type="ECO:0000256" key="4">
    <source>
        <dbReference type="SAM" id="Phobius"/>
    </source>
</evidence>
<organism evidence="6 7">
    <name type="scientific">Cohnella soli</name>
    <dbReference type="NCBI Taxonomy" id="425005"/>
    <lineage>
        <taxon>Bacteria</taxon>
        <taxon>Bacillati</taxon>
        <taxon>Bacillota</taxon>
        <taxon>Bacilli</taxon>
        <taxon>Bacillales</taxon>
        <taxon>Paenibacillaceae</taxon>
        <taxon>Cohnella</taxon>
    </lineage>
</organism>
<dbReference type="PANTHER" id="PTHR43280">
    <property type="entry name" value="ARAC-FAMILY TRANSCRIPTIONAL REGULATOR"/>
    <property type="match status" value="1"/>
</dbReference>
<dbReference type="RefSeq" id="WP_378132739.1">
    <property type="nucleotide sequence ID" value="NZ_JBHSMI010000023.1"/>
</dbReference>
<dbReference type="SUPFAM" id="SSF46689">
    <property type="entry name" value="Homeodomain-like"/>
    <property type="match status" value="1"/>
</dbReference>
<sequence length="774" mass="88556">MKLLVRFRSKLKRRKTFLRILTYFIVASVTVLSLSTLFLYKLSSRTIVDGIGSHMEDSMQKAAYNTSYMMNWSLSYAQRWSRDSSLVSYALSNQEDHYEDFKAWQTLRKIQTNNPLIESIYLVNGYTNTVVDTRSGVYATDEFYDKEMLKLLQPQSLRNIHSLIPRTMEGKLNDIRPISVHLLSFVFPYEPNQSSSSLVINFEEQSLIDLFGKNFSESASSYMLLDETGTIMASQDPGLFLQKSPFYADIIGHKPSSGWVETAAAGGKSLLVYADLSFAGHERWRIASLIPEDQLLGNVQALRNWTLLFYIPVVLATLFVVWLLAKKIYFPIRRLLEDVPVDETTYDRAEAESELSVLSEFYRKQQTRIDRLSDTWRNYKNDTRNELLRGLLAAKSNEPVQMMAKRFADLGLRIPLQSLQLAIGRIDRYDSLAQKYSEADIRLLRYAMTNIVEETLAGYALDTVDLGHDRFAVIIGAEEAFGDAELADDLRVCQSQIKDYLGVRISLTVSPVIESYIDLHDSYKATLLQSEERFFLGHGQISFAPAASMETTAAYKYPEEKERKILNAVKLGHEDEAIRHLRAFVEEATGTTVSEGRLSLTHLILNIGKTMQQIRSAEGDEQPWNLRSIQGTMDRLETAEAVTAWIETQIRGFLERQRSAANRTNRTEQTVQEMMDLIGAQLTDPNLSSKWIADRMKMSLNYIRTLFKDEVGQPLADYIAEKRLEQVVRLLVETDRTVEEISTQMGFPAINSFYIAFKKKFGVTPIQYRKNHQK</sequence>
<keyword evidence="4" id="KW-1133">Transmembrane helix</keyword>
<evidence type="ECO:0000259" key="5">
    <source>
        <dbReference type="PROSITE" id="PS01124"/>
    </source>
</evidence>
<dbReference type="Proteomes" id="UP001596113">
    <property type="component" value="Unassembled WGS sequence"/>
</dbReference>
<dbReference type="InterPro" id="IPR018062">
    <property type="entry name" value="HTH_AraC-typ_CS"/>
</dbReference>
<protein>
    <submittedName>
        <fullName evidence="6">Helix-turn-helix domain-containing protein</fullName>
    </submittedName>
</protein>
<dbReference type="SMART" id="SM00342">
    <property type="entry name" value="HTH_ARAC"/>
    <property type="match status" value="1"/>
</dbReference>